<organism evidence="1 2">
    <name type="scientific">Campylobacter jejuni</name>
    <dbReference type="NCBI Taxonomy" id="197"/>
    <lineage>
        <taxon>Bacteria</taxon>
        <taxon>Pseudomonadati</taxon>
        <taxon>Campylobacterota</taxon>
        <taxon>Epsilonproteobacteria</taxon>
        <taxon>Campylobacterales</taxon>
        <taxon>Campylobacteraceae</taxon>
        <taxon>Campylobacter</taxon>
    </lineage>
</organism>
<proteinExistence type="predicted"/>
<dbReference type="EMBL" id="JAJUOL010000897">
    <property type="protein sequence ID" value="MCH3853363.1"/>
    <property type="molecule type" value="Genomic_DNA"/>
</dbReference>
<sequence>NLATSVGIVSYEALRQNFDRFSL</sequence>
<evidence type="ECO:0000313" key="2">
    <source>
        <dbReference type="Proteomes" id="UP001199644"/>
    </source>
</evidence>
<comment type="caution">
    <text evidence="1">The sequence shown here is derived from an EMBL/GenBank/DDBJ whole genome shotgun (WGS) entry which is preliminary data.</text>
</comment>
<gene>
    <name evidence="1" type="ORF">LZC39_14840</name>
</gene>
<evidence type="ECO:0000313" key="1">
    <source>
        <dbReference type="EMBL" id="MCH3853363.1"/>
    </source>
</evidence>
<dbReference type="AlphaFoldDB" id="A0AAW5EK94"/>
<reference evidence="1" key="1">
    <citation type="submission" date="2021-12" db="EMBL/GenBank/DDBJ databases">
        <title>Prevalence of phenicol resistance gene fexA in Campylobacter isolated from poultry supply chain.</title>
        <authorList>
            <person name="Tang B."/>
            <person name="Zheng X."/>
            <person name="Lin J."/>
            <person name="Lin R."/>
            <person name="Yang H."/>
            <person name="Shen Z."/>
            <person name="Xia F."/>
        </authorList>
    </citation>
    <scope>NUCLEOTIDE SEQUENCE</scope>
    <source>
        <strain evidence="1">CJHN2011004</strain>
    </source>
</reference>
<dbReference type="Proteomes" id="UP001199644">
    <property type="component" value="Unassembled WGS sequence"/>
</dbReference>
<accession>A0AAW5EK94</accession>
<feature type="non-terminal residue" evidence="1">
    <location>
        <position position="1"/>
    </location>
</feature>
<name>A0AAW5EK94_CAMJU</name>
<protein>
    <submittedName>
        <fullName evidence="1">tRNA (Cytidine(34)-2'-O)-methyltransferase</fullName>
    </submittedName>
</protein>